<sequence>MPAPACRWTRRCGPEPLGLSPPQLRARALACLAQREHSRHELARKLLRAWQLAAAKAEEALPDDAEAAVAALLDQLADQGLLSEARYMDSRLRTRAPRLGARRLAAELAQQGLKPEGDTWAEVQATERERAQALLHRRFGELPPPDPKERARRVRFLVSRGFAADLAVRLVEGNRQ</sequence>
<organism evidence="6 7">
    <name type="scientific">Inhella crocodyli</name>
    <dbReference type="NCBI Taxonomy" id="2499851"/>
    <lineage>
        <taxon>Bacteria</taxon>
        <taxon>Pseudomonadati</taxon>
        <taxon>Pseudomonadota</taxon>
        <taxon>Betaproteobacteria</taxon>
        <taxon>Burkholderiales</taxon>
        <taxon>Sphaerotilaceae</taxon>
        <taxon>Inhella</taxon>
    </lineage>
</organism>
<dbReference type="InterPro" id="IPR053925">
    <property type="entry name" value="RecX_HTH_3rd"/>
</dbReference>
<dbReference type="InterPro" id="IPR036388">
    <property type="entry name" value="WH-like_DNA-bd_sf"/>
</dbReference>
<evidence type="ECO:0000259" key="5">
    <source>
        <dbReference type="Pfam" id="PF21981"/>
    </source>
</evidence>
<dbReference type="Gene3D" id="1.10.10.10">
    <property type="entry name" value="Winged helix-like DNA-binding domain superfamily/Winged helix DNA-binding domain"/>
    <property type="match status" value="2"/>
</dbReference>
<evidence type="ECO:0000256" key="2">
    <source>
        <dbReference type="ARBA" id="ARBA00009695"/>
    </source>
</evidence>
<dbReference type="GO" id="GO:0005737">
    <property type="term" value="C:cytoplasm"/>
    <property type="evidence" value="ECO:0007669"/>
    <property type="project" value="UniProtKB-SubCell"/>
</dbReference>
<evidence type="ECO:0000313" key="6">
    <source>
        <dbReference type="EMBL" id="RVT83571.1"/>
    </source>
</evidence>
<dbReference type="Proteomes" id="UP000288587">
    <property type="component" value="Unassembled WGS sequence"/>
</dbReference>
<evidence type="ECO:0000256" key="4">
    <source>
        <dbReference type="ARBA" id="ARBA00022490"/>
    </source>
</evidence>
<comment type="subcellular location">
    <subcellularLocation>
        <location evidence="1">Cytoplasm</location>
    </subcellularLocation>
</comment>
<proteinExistence type="inferred from homology"/>
<comment type="caution">
    <text evidence="6">The sequence shown here is derived from an EMBL/GenBank/DDBJ whole genome shotgun (WGS) entry which is preliminary data.</text>
</comment>
<keyword evidence="7" id="KW-1185">Reference proteome</keyword>
<evidence type="ECO:0000256" key="1">
    <source>
        <dbReference type="ARBA" id="ARBA00004496"/>
    </source>
</evidence>
<accession>A0A437LDR8</accession>
<dbReference type="OrthoDB" id="5295441at2"/>
<keyword evidence="4" id="KW-0963">Cytoplasm</keyword>
<dbReference type="AlphaFoldDB" id="A0A437LDR8"/>
<evidence type="ECO:0000313" key="7">
    <source>
        <dbReference type="Proteomes" id="UP000288587"/>
    </source>
</evidence>
<feature type="domain" description="RecX third three-helical" evidence="5">
    <location>
        <begin position="127"/>
        <end position="167"/>
    </location>
</feature>
<dbReference type="GO" id="GO:0006282">
    <property type="term" value="P:regulation of DNA repair"/>
    <property type="evidence" value="ECO:0007669"/>
    <property type="project" value="InterPro"/>
</dbReference>
<dbReference type="PANTHER" id="PTHR33602">
    <property type="entry name" value="REGULATORY PROTEIN RECX FAMILY PROTEIN"/>
    <property type="match status" value="1"/>
</dbReference>
<protein>
    <recommendedName>
        <fullName evidence="3">Regulatory protein RecX</fullName>
    </recommendedName>
</protein>
<name>A0A437LDR8_9BURK</name>
<dbReference type="Pfam" id="PF21981">
    <property type="entry name" value="RecX_HTH3"/>
    <property type="match status" value="1"/>
</dbReference>
<dbReference type="EMBL" id="SACM01000004">
    <property type="protein sequence ID" value="RVT83571.1"/>
    <property type="molecule type" value="Genomic_DNA"/>
</dbReference>
<comment type="similarity">
    <text evidence="2">Belongs to the RecX family.</text>
</comment>
<reference evidence="6 7" key="1">
    <citation type="submission" date="2019-01" db="EMBL/GenBank/DDBJ databases">
        <authorList>
            <person name="Chen W.-M."/>
        </authorList>
    </citation>
    <scope>NUCLEOTIDE SEQUENCE [LARGE SCALE GENOMIC DNA]</scope>
    <source>
        <strain evidence="6 7">CCP-18</strain>
    </source>
</reference>
<gene>
    <name evidence="6" type="ORF">EOD73_13395</name>
</gene>
<dbReference type="PANTHER" id="PTHR33602:SF1">
    <property type="entry name" value="REGULATORY PROTEIN RECX FAMILY PROTEIN"/>
    <property type="match status" value="1"/>
</dbReference>
<evidence type="ECO:0000256" key="3">
    <source>
        <dbReference type="ARBA" id="ARBA00018111"/>
    </source>
</evidence>
<dbReference type="InterPro" id="IPR003783">
    <property type="entry name" value="Regulatory_RecX"/>
</dbReference>